<feature type="domain" description="Endonuclease/exonuclease/phosphatase" evidence="1">
    <location>
        <begin position="100"/>
        <end position="321"/>
    </location>
</feature>
<dbReference type="EMBL" id="JACGWJ010000292">
    <property type="protein sequence ID" value="KAL0293591.1"/>
    <property type="molecule type" value="Genomic_DNA"/>
</dbReference>
<dbReference type="PANTHER" id="PTHR33710:SF71">
    <property type="entry name" value="ENDONUCLEASE_EXONUCLEASE_PHOSPHATASE DOMAIN-CONTAINING PROTEIN"/>
    <property type="match status" value="1"/>
</dbReference>
<gene>
    <name evidence="2" type="ORF">Sradi_6927500</name>
</gene>
<reference evidence="2" key="1">
    <citation type="submission" date="2020-06" db="EMBL/GenBank/DDBJ databases">
        <authorList>
            <person name="Li T."/>
            <person name="Hu X."/>
            <person name="Zhang T."/>
            <person name="Song X."/>
            <person name="Zhang H."/>
            <person name="Dai N."/>
            <person name="Sheng W."/>
            <person name="Hou X."/>
            <person name="Wei L."/>
        </authorList>
    </citation>
    <scope>NUCLEOTIDE SEQUENCE</scope>
    <source>
        <strain evidence="2">G02</strain>
        <tissue evidence="2">Leaf</tissue>
    </source>
</reference>
<proteinExistence type="predicted"/>
<reference evidence="2" key="2">
    <citation type="journal article" date="2024" name="Plant">
        <title>Genomic evolution and insights into agronomic trait innovations of Sesamum species.</title>
        <authorList>
            <person name="Miao H."/>
            <person name="Wang L."/>
            <person name="Qu L."/>
            <person name="Liu H."/>
            <person name="Sun Y."/>
            <person name="Le M."/>
            <person name="Wang Q."/>
            <person name="Wei S."/>
            <person name="Zheng Y."/>
            <person name="Lin W."/>
            <person name="Duan Y."/>
            <person name="Cao H."/>
            <person name="Xiong S."/>
            <person name="Wang X."/>
            <person name="Wei L."/>
            <person name="Li C."/>
            <person name="Ma Q."/>
            <person name="Ju M."/>
            <person name="Zhao R."/>
            <person name="Li G."/>
            <person name="Mu C."/>
            <person name="Tian Q."/>
            <person name="Mei H."/>
            <person name="Zhang T."/>
            <person name="Gao T."/>
            <person name="Zhang H."/>
        </authorList>
    </citation>
    <scope>NUCLEOTIDE SEQUENCE</scope>
    <source>
        <strain evidence="2">G02</strain>
    </source>
</reference>
<dbReference type="SUPFAM" id="SSF56219">
    <property type="entry name" value="DNase I-like"/>
    <property type="match status" value="1"/>
</dbReference>
<dbReference type="GO" id="GO:0003824">
    <property type="term" value="F:catalytic activity"/>
    <property type="evidence" value="ECO:0007669"/>
    <property type="project" value="InterPro"/>
</dbReference>
<name>A0AAW2JIN6_SESRA</name>
<organism evidence="2">
    <name type="scientific">Sesamum radiatum</name>
    <name type="common">Black benniseed</name>
    <dbReference type="NCBI Taxonomy" id="300843"/>
    <lineage>
        <taxon>Eukaryota</taxon>
        <taxon>Viridiplantae</taxon>
        <taxon>Streptophyta</taxon>
        <taxon>Embryophyta</taxon>
        <taxon>Tracheophyta</taxon>
        <taxon>Spermatophyta</taxon>
        <taxon>Magnoliopsida</taxon>
        <taxon>eudicotyledons</taxon>
        <taxon>Gunneridae</taxon>
        <taxon>Pentapetalae</taxon>
        <taxon>asterids</taxon>
        <taxon>lamiids</taxon>
        <taxon>Lamiales</taxon>
        <taxon>Pedaliaceae</taxon>
        <taxon>Sesamum</taxon>
    </lineage>
</organism>
<comment type="caution">
    <text evidence="2">The sequence shown here is derived from an EMBL/GenBank/DDBJ whole genome shotgun (WGS) entry which is preliminary data.</text>
</comment>
<dbReference type="Gene3D" id="3.60.10.10">
    <property type="entry name" value="Endonuclease/exonuclease/phosphatase"/>
    <property type="match status" value="1"/>
</dbReference>
<sequence length="376" mass="42835">MSILGHNAVSCPEKKKINGKKPVEIYIQKKKSTAELEKKHEVEQVQHNEIEGNELISTQEDNGVSFEKKGLSPNSKGKDIVLYNQFALLHHEAMGDSKAWNVRGLNGVAHQKSVGQLVGEFNIKFLGLLETRVRASNAQSIQNYTLPSWKWFVDYNEPGSRIWLTWCEEEIGVEILVVDKQFIHCRVTNKGEHTKCLITVLYGANELIARREMWQGLIQISRSISDEPWMVMGDFNAVLDDSEVSGNAADTSASMAEFSECITDSELHHLPFTGANFTWHNCSDGERSLWKRLDRMLVNEAWLAKWPQSKYISTNPRTSDHSPLILQSQDSRQKATMFRFENYMTKLTGFQHLVGEHWNNNLQGLTCIYLPGNSNH</sequence>
<evidence type="ECO:0000259" key="1">
    <source>
        <dbReference type="Pfam" id="PF03372"/>
    </source>
</evidence>
<dbReference type="AlphaFoldDB" id="A0AAW2JIN6"/>
<dbReference type="InterPro" id="IPR005135">
    <property type="entry name" value="Endo/exonuclease/phosphatase"/>
</dbReference>
<dbReference type="InterPro" id="IPR036691">
    <property type="entry name" value="Endo/exonu/phosph_ase_sf"/>
</dbReference>
<accession>A0AAW2JIN6</accession>
<protein>
    <recommendedName>
        <fullName evidence="1">Endonuclease/exonuclease/phosphatase domain-containing protein</fullName>
    </recommendedName>
</protein>
<dbReference type="PANTHER" id="PTHR33710">
    <property type="entry name" value="BNAC02G09200D PROTEIN"/>
    <property type="match status" value="1"/>
</dbReference>
<dbReference type="Pfam" id="PF03372">
    <property type="entry name" value="Exo_endo_phos"/>
    <property type="match status" value="1"/>
</dbReference>
<evidence type="ECO:0000313" key="2">
    <source>
        <dbReference type="EMBL" id="KAL0293591.1"/>
    </source>
</evidence>